<proteinExistence type="predicted"/>
<dbReference type="RefSeq" id="WP_036197685.1">
    <property type="nucleotide sequence ID" value="NZ_AVCY01000021.1"/>
</dbReference>
<accession>A0A0A3I569</accession>
<gene>
    <name evidence="1" type="ORF">CD33_02120</name>
</gene>
<sequence>MNANHSIEQLTQILAEKNPNISVNKARTWIELLWSDFESTYAKAGYDYRGAEYTEKIIQQWIASYGDKIHEFAGRNPKYAHLLDESDEEKLQ</sequence>
<keyword evidence="2" id="KW-1185">Reference proteome</keyword>
<dbReference type="STRING" id="1384057.CD33_02120"/>
<protein>
    <recommendedName>
        <fullName evidence="3">WVELL protein</fullName>
    </recommendedName>
</protein>
<evidence type="ECO:0008006" key="3">
    <source>
        <dbReference type="Google" id="ProtNLM"/>
    </source>
</evidence>
<organism evidence="1 2">
    <name type="scientific">Ureibacillus sinduriensis BLB-1 = JCM 15800</name>
    <dbReference type="NCBI Taxonomy" id="1384057"/>
    <lineage>
        <taxon>Bacteria</taxon>
        <taxon>Bacillati</taxon>
        <taxon>Bacillota</taxon>
        <taxon>Bacilli</taxon>
        <taxon>Bacillales</taxon>
        <taxon>Caryophanaceae</taxon>
        <taxon>Ureibacillus</taxon>
    </lineage>
</organism>
<name>A0A0A3I569_9BACL</name>
<dbReference type="eggNOG" id="ENOG50330II">
    <property type="taxonomic scope" value="Bacteria"/>
</dbReference>
<dbReference type="InterPro" id="IPR026952">
    <property type="entry name" value="WVELL"/>
</dbReference>
<comment type="caution">
    <text evidence="1">The sequence shown here is derived from an EMBL/GenBank/DDBJ whole genome shotgun (WGS) entry which is preliminary data.</text>
</comment>
<dbReference type="AlphaFoldDB" id="A0A0A3I569"/>
<reference evidence="1 2" key="1">
    <citation type="submission" date="2014-02" db="EMBL/GenBank/DDBJ databases">
        <title>Draft genome sequence of Lysinibacillus sinduriensis JCM 15800.</title>
        <authorList>
            <person name="Zhang F."/>
            <person name="Wang G."/>
            <person name="Zhang L."/>
        </authorList>
    </citation>
    <scope>NUCLEOTIDE SEQUENCE [LARGE SCALE GENOMIC DNA]</scope>
    <source>
        <strain evidence="1 2">JCM 15800</strain>
    </source>
</reference>
<dbReference type="EMBL" id="JPVO01000035">
    <property type="protein sequence ID" value="KGR77803.1"/>
    <property type="molecule type" value="Genomic_DNA"/>
</dbReference>
<evidence type="ECO:0000313" key="1">
    <source>
        <dbReference type="EMBL" id="KGR77803.1"/>
    </source>
</evidence>
<dbReference type="Proteomes" id="UP000030408">
    <property type="component" value="Unassembled WGS sequence"/>
</dbReference>
<dbReference type="Pfam" id="PF14043">
    <property type="entry name" value="WVELL"/>
    <property type="match status" value="1"/>
</dbReference>
<evidence type="ECO:0000313" key="2">
    <source>
        <dbReference type="Proteomes" id="UP000030408"/>
    </source>
</evidence>
<dbReference type="OrthoDB" id="2361637at2"/>